<proteinExistence type="predicted"/>
<keyword evidence="1" id="KW-0732">Signal</keyword>
<dbReference type="SUPFAM" id="SSF53474">
    <property type="entry name" value="alpha/beta-Hydrolases"/>
    <property type="match status" value="1"/>
</dbReference>
<dbReference type="OrthoDB" id="9776685at2"/>
<dbReference type="eggNOG" id="COG1073">
    <property type="taxonomic scope" value="Bacteria"/>
</dbReference>
<dbReference type="Proteomes" id="UP000183028">
    <property type="component" value="Unassembled WGS sequence"/>
</dbReference>
<dbReference type="Gene3D" id="3.40.50.1820">
    <property type="entry name" value="alpha/beta hydrolase"/>
    <property type="match status" value="1"/>
</dbReference>
<evidence type="ECO:0000313" key="2">
    <source>
        <dbReference type="EMBL" id="SEI39143.1"/>
    </source>
</evidence>
<evidence type="ECO:0000313" key="3">
    <source>
        <dbReference type="Proteomes" id="UP000183028"/>
    </source>
</evidence>
<evidence type="ECO:0008006" key="4">
    <source>
        <dbReference type="Google" id="ProtNLM"/>
    </source>
</evidence>
<dbReference type="InterPro" id="IPR029058">
    <property type="entry name" value="AB_hydrolase_fold"/>
</dbReference>
<organism evidence="2 3">
    <name type="scientific">Sharpea azabuensis</name>
    <dbReference type="NCBI Taxonomy" id="322505"/>
    <lineage>
        <taxon>Bacteria</taxon>
        <taxon>Bacillati</taxon>
        <taxon>Bacillota</taxon>
        <taxon>Erysipelotrichia</taxon>
        <taxon>Erysipelotrichales</taxon>
        <taxon>Coprobacillaceae</taxon>
        <taxon>Sharpea</taxon>
    </lineage>
</organism>
<dbReference type="AlphaFoldDB" id="A0A1H6Q5S9"/>
<feature type="chain" id="PRO_5010325502" description="Alpha/beta hydrolase" evidence="1">
    <location>
        <begin position="19"/>
        <end position="289"/>
    </location>
</feature>
<dbReference type="RefSeq" id="WP_074731110.1">
    <property type="nucleotide sequence ID" value="NZ_FNYK01000002.1"/>
</dbReference>
<evidence type="ECO:0000256" key="1">
    <source>
        <dbReference type="SAM" id="SignalP"/>
    </source>
</evidence>
<reference evidence="3" key="1">
    <citation type="submission" date="2016-10" db="EMBL/GenBank/DDBJ databases">
        <authorList>
            <person name="Varghese N."/>
        </authorList>
    </citation>
    <scope>NUCLEOTIDE SEQUENCE [LARGE SCALE GENOMIC DNA]</scope>
    <source>
        <strain evidence="3">DSM 20406</strain>
    </source>
</reference>
<dbReference type="PANTHER" id="PTHR43358">
    <property type="entry name" value="ALPHA/BETA-HYDROLASE"/>
    <property type="match status" value="1"/>
</dbReference>
<dbReference type="STRING" id="322505.SAMN04487836_11420"/>
<keyword evidence="3" id="KW-1185">Reference proteome</keyword>
<dbReference type="PANTHER" id="PTHR43358:SF4">
    <property type="entry name" value="ALPHA_BETA HYDROLASE FOLD-1 DOMAIN-CONTAINING PROTEIN"/>
    <property type="match status" value="1"/>
</dbReference>
<feature type="signal peptide" evidence="1">
    <location>
        <begin position="1"/>
        <end position="18"/>
    </location>
</feature>
<sequence>MKKLLTATSISLLSTASAYKLTADFTHKMLYRNVVVRDDLSDVGAKTIRLKNHKGLELCGHFFEKENTKATLVMLHGLEEDASDLIEAMHYFESMLNCNMLLLDASAHGMSDGYIRQFGYEDVFDLMLWNKYLLKRYGEKHHIIMYGKGMGANTILNTAGLGKLKNVDCIISDGAYSDVLSYLAAKAQKAIKLPSFITKPIMRTIVMNETGRDLKDMDTIKYVAKNSIPTIFIHSRHNQDVDVKNVYALYNNNTSPKELFVVREDHFYDMNLDDPYAKVLPEFLSEYIA</sequence>
<dbReference type="EMBL" id="FNYK01000002">
    <property type="protein sequence ID" value="SEI39143.1"/>
    <property type="molecule type" value="Genomic_DNA"/>
</dbReference>
<accession>A0A1H6Q5S9</accession>
<dbReference type="InterPro" id="IPR052920">
    <property type="entry name" value="DNA-binding_regulatory"/>
</dbReference>
<gene>
    <name evidence="2" type="ORF">SAMN04487834_100234</name>
</gene>
<protein>
    <recommendedName>
        <fullName evidence="4">Alpha/beta hydrolase</fullName>
    </recommendedName>
</protein>
<name>A0A1H6Q5S9_9FIRM</name>